<accession>A2DM84</accession>
<keyword evidence="2" id="KW-0812">Transmembrane</keyword>
<dbReference type="SMR" id="A2DM84"/>
<evidence type="ECO:0000256" key="2">
    <source>
        <dbReference type="SAM" id="Phobius"/>
    </source>
</evidence>
<organism evidence="3 4">
    <name type="scientific">Trichomonas vaginalis (strain ATCC PRA-98 / G3)</name>
    <dbReference type="NCBI Taxonomy" id="412133"/>
    <lineage>
        <taxon>Eukaryota</taxon>
        <taxon>Metamonada</taxon>
        <taxon>Parabasalia</taxon>
        <taxon>Trichomonadida</taxon>
        <taxon>Trichomonadidae</taxon>
        <taxon>Trichomonas</taxon>
    </lineage>
</organism>
<protein>
    <submittedName>
        <fullName evidence="3">Uncharacterized protein</fullName>
    </submittedName>
</protein>
<dbReference type="EMBL" id="DS113218">
    <property type="protein sequence ID" value="EAY18504.1"/>
    <property type="molecule type" value="Genomic_DNA"/>
</dbReference>
<dbReference type="InParanoid" id="A2DM84"/>
<feature type="compositionally biased region" description="Basic and acidic residues" evidence="1">
    <location>
        <begin position="498"/>
        <end position="508"/>
    </location>
</feature>
<feature type="compositionally biased region" description="Polar residues" evidence="1">
    <location>
        <begin position="488"/>
        <end position="497"/>
    </location>
</feature>
<keyword evidence="4" id="KW-1185">Reference proteome</keyword>
<feature type="compositionally biased region" description="Low complexity" evidence="1">
    <location>
        <begin position="536"/>
        <end position="563"/>
    </location>
</feature>
<keyword evidence="2" id="KW-1133">Transmembrane helix</keyword>
<dbReference type="VEuPathDB" id="TrichDB:TVAG_083570"/>
<feature type="transmembrane region" description="Helical" evidence="2">
    <location>
        <begin position="452"/>
        <end position="478"/>
    </location>
</feature>
<proteinExistence type="predicted"/>
<reference evidence="3" key="1">
    <citation type="submission" date="2006-10" db="EMBL/GenBank/DDBJ databases">
        <authorList>
            <person name="Amadeo P."/>
            <person name="Zhao Q."/>
            <person name="Wortman J."/>
            <person name="Fraser-Liggett C."/>
            <person name="Carlton J."/>
        </authorList>
    </citation>
    <scope>NUCLEOTIDE SEQUENCE</scope>
    <source>
        <strain evidence="3">G3</strain>
    </source>
</reference>
<dbReference type="KEGG" id="tva:5464012"/>
<feature type="compositionally biased region" description="Polar residues" evidence="1">
    <location>
        <begin position="577"/>
        <end position="601"/>
    </location>
</feature>
<dbReference type="AlphaFoldDB" id="A2DM84"/>
<feature type="compositionally biased region" description="Basic and acidic residues" evidence="1">
    <location>
        <begin position="630"/>
        <end position="640"/>
    </location>
</feature>
<evidence type="ECO:0000313" key="3">
    <source>
        <dbReference type="EMBL" id="EAY18504.1"/>
    </source>
</evidence>
<keyword evidence="2" id="KW-0472">Membrane</keyword>
<reference evidence="3" key="2">
    <citation type="journal article" date="2007" name="Science">
        <title>Draft genome sequence of the sexually transmitted pathogen Trichomonas vaginalis.</title>
        <authorList>
            <person name="Carlton J.M."/>
            <person name="Hirt R.P."/>
            <person name="Silva J.C."/>
            <person name="Delcher A.L."/>
            <person name="Schatz M."/>
            <person name="Zhao Q."/>
            <person name="Wortman J.R."/>
            <person name="Bidwell S.L."/>
            <person name="Alsmark U.C.M."/>
            <person name="Besteiro S."/>
            <person name="Sicheritz-Ponten T."/>
            <person name="Noel C.J."/>
            <person name="Dacks J.B."/>
            <person name="Foster P.G."/>
            <person name="Simillion C."/>
            <person name="Van de Peer Y."/>
            <person name="Miranda-Saavedra D."/>
            <person name="Barton G.J."/>
            <person name="Westrop G.D."/>
            <person name="Mueller S."/>
            <person name="Dessi D."/>
            <person name="Fiori P.L."/>
            <person name="Ren Q."/>
            <person name="Paulsen I."/>
            <person name="Zhang H."/>
            <person name="Bastida-Corcuera F.D."/>
            <person name="Simoes-Barbosa A."/>
            <person name="Brown M.T."/>
            <person name="Hayes R.D."/>
            <person name="Mukherjee M."/>
            <person name="Okumura C.Y."/>
            <person name="Schneider R."/>
            <person name="Smith A.J."/>
            <person name="Vanacova S."/>
            <person name="Villalvazo M."/>
            <person name="Haas B.J."/>
            <person name="Pertea M."/>
            <person name="Feldblyum T.V."/>
            <person name="Utterback T.R."/>
            <person name="Shu C.L."/>
            <person name="Osoegawa K."/>
            <person name="de Jong P.J."/>
            <person name="Hrdy I."/>
            <person name="Horvathova L."/>
            <person name="Zubacova Z."/>
            <person name="Dolezal P."/>
            <person name="Malik S.B."/>
            <person name="Logsdon J.M. Jr."/>
            <person name="Henze K."/>
            <person name="Gupta A."/>
            <person name="Wang C.C."/>
            <person name="Dunne R.L."/>
            <person name="Upcroft J.A."/>
            <person name="Upcroft P."/>
            <person name="White O."/>
            <person name="Salzberg S.L."/>
            <person name="Tang P."/>
            <person name="Chiu C.-H."/>
            <person name="Lee Y.-S."/>
            <person name="Embley T.M."/>
            <person name="Coombs G.H."/>
            <person name="Mottram J.C."/>
            <person name="Tachezy J."/>
            <person name="Fraser-Liggett C.M."/>
            <person name="Johnson P.J."/>
        </authorList>
    </citation>
    <scope>NUCLEOTIDE SEQUENCE [LARGE SCALE GENOMIC DNA]</scope>
    <source>
        <strain evidence="3">G3</strain>
    </source>
</reference>
<feature type="compositionally biased region" description="Pro residues" evidence="1">
    <location>
        <begin position="615"/>
        <end position="626"/>
    </location>
</feature>
<sequence>MIGFLLAQTLSISVTSTGYYKEYIYSSSSNTLSFRLPFDSSSNYYIVFTMKDTSLQLDSTSIDKTVYQISNLSAIYSLSVSNSGTLSFGVFRVPQTRDCLEIWINPYSSSRQYTIAKIRQNTFKRYVLLIICDHFFEITVHHSDYNSIYGSTDGSLPTSSFNSASNVHIATLQYEKEAQTLPDTWYELNTNADYSSEYEYYDDKGGNVVFSDGIYIRTLPEREELKPQPEKTTDIYPLMSYGPKSISLSNEYTTYIVSPNTTIVFTEPDDFEGIAKVGAQTLNILGSTSIRAVEFREKGTLQLSTRSSKTVYFVVYNYSTSNCDSLAIISGSKKFKLNIQRYFYYCVFSAFYSGKSKIETTDVEHKSYDTYHYPLYDSQSSYETVTKPCVTELENYYHDGEIIFNNDGSSNDDDYVIDGSSSKYDFYFINSNTSKKLNDGKSIGTVNGIPGYVIGIIVTIVIIVVIAIIITICCCVCCKKSGCCCARTSSNDNPQNSNRRENVPEHSAPRTSANSNTTVAVETHNVIATSPPPQQPQQQPQPQYYQPQPSYVPPAQQQQQPTPYGAPPEQPYPYGAPTQQPYPYGAPTQQPYPYGAPTQQPYPYGVSPQQAPVYGAPPPYAPPPSYTAPETKDDYDNPYQ</sequence>
<dbReference type="Proteomes" id="UP000001542">
    <property type="component" value="Unassembled WGS sequence"/>
</dbReference>
<name>A2DM84_TRIV3</name>
<dbReference type="VEuPathDB" id="TrichDB:TVAGG3_0983750"/>
<gene>
    <name evidence="3" type="ORF">TVAG_083570</name>
</gene>
<dbReference type="RefSeq" id="XP_001579490.1">
    <property type="nucleotide sequence ID" value="XM_001579440.1"/>
</dbReference>
<evidence type="ECO:0000256" key="1">
    <source>
        <dbReference type="SAM" id="MobiDB-lite"/>
    </source>
</evidence>
<evidence type="ECO:0000313" key="4">
    <source>
        <dbReference type="Proteomes" id="UP000001542"/>
    </source>
</evidence>
<feature type="compositionally biased region" description="Polar residues" evidence="1">
    <location>
        <begin position="509"/>
        <end position="520"/>
    </location>
</feature>
<feature type="region of interest" description="Disordered" evidence="1">
    <location>
        <begin position="488"/>
        <end position="640"/>
    </location>
</feature>